<evidence type="ECO:0000313" key="3">
    <source>
        <dbReference type="EMBL" id="CAK9020708.1"/>
    </source>
</evidence>
<dbReference type="Proteomes" id="UP001642484">
    <property type="component" value="Unassembled WGS sequence"/>
</dbReference>
<feature type="region of interest" description="Disordered" evidence="2">
    <location>
        <begin position="613"/>
        <end position="638"/>
    </location>
</feature>
<name>A0ABP0K242_9DINO</name>
<evidence type="ECO:0000313" key="4">
    <source>
        <dbReference type="Proteomes" id="UP001642484"/>
    </source>
</evidence>
<proteinExistence type="predicted"/>
<comment type="caution">
    <text evidence="3">The sequence shown here is derived from an EMBL/GenBank/DDBJ whole genome shotgun (WGS) entry which is preliminary data.</text>
</comment>
<gene>
    <name evidence="3" type="ORF">CCMP2556_LOCUS14155</name>
</gene>
<sequence>MKQGSVESCSMAFTFYLHCLVLHSGSRLPCTSGLHVHELGGCNLYEKEELVSSCIPALSDLRYIVRGCCGPRGKDKKLGLGLKLYTVHSPWRPEATATAHYQEAFERLRQALNVLKERHSDPWNWHEYLGDEPIDVLEEGEEEEDAEMLALKPKARKNIDRLKSHLITAHWTSRRAVVQELNRAGHAADLAYYYMSIHPELMKECVVIMGTAGDIDEDLLLESGDGSPEKVMAALQAKLDIANEKIETLTTEVNDLRHRLIETNYESEDRLRNWSSCKMQAEEAIQRLDKQTRTLNAVLEREAELQEDYDDLFARHVRASKMMIYKARQGLRDRLFLQNKKENLFYSFQGFMYILQQEKEERIRREQEEMRDSVEFALRNEVRFLLNENLRCNDAVKLVATEASRLKSDRRALAKRLLYRQRPYERLEYLLWIWELWQPLRGALRLEKHLDQTQASLAAVNQQLTWSSRQMVPLMNFMDQLRMEVLKEQLEGDLMRRELVAASARQFAALTERLRLQRSQEMEILVRLRELENESKDERIAVLEREIAEDKHIHALKGMIVDLECNLRRALDRRKPRSFVVPPGTAGPKCVSCGRETSFRAWKLPPDGLTRSASEVDLSRSDRMVSPKVERSPRTRAAWSDEEKESKFVAVWR</sequence>
<feature type="compositionally biased region" description="Basic and acidic residues" evidence="2">
    <location>
        <begin position="617"/>
        <end position="638"/>
    </location>
</feature>
<evidence type="ECO:0000256" key="2">
    <source>
        <dbReference type="SAM" id="MobiDB-lite"/>
    </source>
</evidence>
<evidence type="ECO:0000256" key="1">
    <source>
        <dbReference type="SAM" id="Coils"/>
    </source>
</evidence>
<protein>
    <submittedName>
        <fullName evidence="3">Uncharacterized protein</fullName>
    </submittedName>
</protein>
<keyword evidence="1" id="KW-0175">Coiled coil</keyword>
<keyword evidence="4" id="KW-1185">Reference proteome</keyword>
<feature type="coiled-coil region" evidence="1">
    <location>
        <begin position="232"/>
        <end position="315"/>
    </location>
</feature>
<accession>A0ABP0K242</accession>
<reference evidence="3 4" key="1">
    <citation type="submission" date="2024-02" db="EMBL/GenBank/DDBJ databases">
        <authorList>
            <person name="Chen Y."/>
            <person name="Shah S."/>
            <person name="Dougan E. K."/>
            <person name="Thang M."/>
            <person name="Chan C."/>
        </authorList>
    </citation>
    <scope>NUCLEOTIDE SEQUENCE [LARGE SCALE GENOMIC DNA]</scope>
</reference>
<dbReference type="EMBL" id="CAXAMN010007180">
    <property type="protein sequence ID" value="CAK9020708.1"/>
    <property type="molecule type" value="Genomic_DNA"/>
</dbReference>
<organism evidence="3 4">
    <name type="scientific">Durusdinium trenchii</name>
    <dbReference type="NCBI Taxonomy" id="1381693"/>
    <lineage>
        <taxon>Eukaryota</taxon>
        <taxon>Sar</taxon>
        <taxon>Alveolata</taxon>
        <taxon>Dinophyceae</taxon>
        <taxon>Suessiales</taxon>
        <taxon>Symbiodiniaceae</taxon>
        <taxon>Durusdinium</taxon>
    </lineage>
</organism>